<dbReference type="RefSeq" id="WP_086814093.1">
    <property type="nucleotide sequence ID" value="NZ_BJMM01000012.1"/>
</dbReference>
<protein>
    <submittedName>
        <fullName evidence="1">Uncharacterized protein</fullName>
    </submittedName>
</protein>
<proteinExistence type="predicted"/>
<accession>A0A4Y3QYR8</accession>
<name>A0A4Y3QYR8_STRCI</name>
<sequence length="185" mass="20622">MSPDQWDTLYEAAGDAAARVSRTWYGTIRADEIAPAIMDTYLASEAAAERMHAALTSDRPTALRALARRAEAIARRVDADRRLGPAAATYQPIDVWCLLESGYLLPTEEQGQQPKAHRDYRNPDSVSLADKADLARGFRRLSAEHQLALGALYRWPDQRRRHARVPWARVTEAVSALTAAMNTNH</sequence>
<dbReference type="AlphaFoldDB" id="A0A4Y3QYR8"/>
<organism evidence="1 2">
    <name type="scientific">Streptomyces cacaoi</name>
    <dbReference type="NCBI Taxonomy" id="1898"/>
    <lineage>
        <taxon>Bacteria</taxon>
        <taxon>Bacillati</taxon>
        <taxon>Actinomycetota</taxon>
        <taxon>Actinomycetes</taxon>
        <taxon>Kitasatosporales</taxon>
        <taxon>Streptomycetaceae</taxon>
        <taxon>Streptomyces</taxon>
    </lineage>
</organism>
<reference evidence="1 2" key="1">
    <citation type="submission" date="2019-06" db="EMBL/GenBank/DDBJ databases">
        <title>Whole genome shotgun sequence of Streptomyces cacaoi subsp. cacaoi NBRC 12748.</title>
        <authorList>
            <person name="Hosoyama A."/>
            <person name="Uohara A."/>
            <person name="Ohji S."/>
            <person name="Ichikawa N."/>
        </authorList>
    </citation>
    <scope>NUCLEOTIDE SEQUENCE [LARGE SCALE GENOMIC DNA]</scope>
    <source>
        <strain evidence="1 2">NBRC 12748</strain>
    </source>
</reference>
<evidence type="ECO:0000313" key="2">
    <source>
        <dbReference type="Proteomes" id="UP000319210"/>
    </source>
</evidence>
<dbReference type="EMBL" id="BJMM01000012">
    <property type="protein sequence ID" value="GEB50401.1"/>
    <property type="molecule type" value="Genomic_DNA"/>
</dbReference>
<dbReference type="Proteomes" id="UP000319210">
    <property type="component" value="Unassembled WGS sequence"/>
</dbReference>
<evidence type="ECO:0000313" key="1">
    <source>
        <dbReference type="EMBL" id="GEB50401.1"/>
    </source>
</evidence>
<keyword evidence="2" id="KW-1185">Reference proteome</keyword>
<comment type="caution">
    <text evidence="1">The sequence shown here is derived from an EMBL/GenBank/DDBJ whole genome shotgun (WGS) entry which is preliminary data.</text>
</comment>
<gene>
    <name evidence="1" type="ORF">SCA03_29520</name>
</gene>